<dbReference type="STRING" id="65489.A0A0D3HLK0"/>
<dbReference type="Gramene" id="OBART11G12700.1">
    <property type="protein sequence ID" value="OBART11G12700.1"/>
    <property type="gene ID" value="OBART11G12700"/>
</dbReference>
<organism evidence="1">
    <name type="scientific">Oryza barthii</name>
    <dbReference type="NCBI Taxonomy" id="65489"/>
    <lineage>
        <taxon>Eukaryota</taxon>
        <taxon>Viridiplantae</taxon>
        <taxon>Streptophyta</taxon>
        <taxon>Embryophyta</taxon>
        <taxon>Tracheophyta</taxon>
        <taxon>Spermatophyta</taxon>
        <taxon>Magnoliopsida</taxon>
        <taxon>Liliopsida</taxon>
        <taxon>Poales</taxon>
        <taxon>Poaceae</taxon>
        <taxon>BOP clade</taxon>
        <taxon>Oryzoideae</taxon>
        <taxon>Oryzeae</taxon>
        <taxon>Oryzinae</taxon>
        <taxon>Oryza</taxon>
    </lineage>
</organism>
<dbReference type="SUPFAM" id="SSF53756">
    <property type="entry name" value="UDP-Glycosyltransferase/glycogen phosphorylase"/>
    <property type="match status" value="1"/>
</dbReference>
<protein>
    <submittedName>
        <fullName evidence="1">Uncharacterized protein</fullName>
    </submittedName>
</protein>
<name>A0A0D3HLK0_9ORYZ</name>
<dbReference type="HOGENOM" id="CLU_2853255_0_0_1"/>
<dbReference type="Proteomes" id="UP000026960">
    <property type="component" value="Chromosome 11"/>
</dbReference>
<dbReference type="EnsemblPlants" id="OBART11G12700.1">
    <property type="protein sequence ID" value="OBART11G12700.1"/>
    <property type="gene ID" value="OBART11G12700"/>
</dbReference>
<keyword evidence="2" id="KW-1185">Reference proteome</keyword>
<reference evidence="1" key="2">
    <citation type="submission" date="2015-03" db="UniProtKB">
        <authorList>
            <consortium name="EnsemblPlants"/>
        </authorList>
    </citation>
    <scope>IDENTIFICATION</scope>
</reference>
<sequence>MEGPYIDYIAAQYGKPVLATGPLVPEPPRGELEERFATWLSSFPDKAVVFALDKYRKICQASNSR</sequence>
<reference evidence="1" key="1">
    <citation type="journal article" date="2009" name="Rice">
        <title>De Novo Next Generation Sequencing of Plant Genomes.</title>
        <authorList>
            <person name="Rounsley S."/>
            <person name="Marri P.R."/>
            <person name="Yu Y."/>
            <person name="He R."/>
            <person name="Sisneros N."/>
            <person name="Goicoechea J.L."/>
            <person name="Lee S.J."/>
            <person name="Angelova A."/>
            <person name="Kudrna D."/>
            <person name="Luo M."/>
            <person name="Affourtit J."/>
            <person name="Desany B."/>
            <person name="Knight J."/>
            <person name="Niazi F."/>
            <person name="Egholm M."/>
            <person name="Wing R.A."/>
        </authorList>
    </citation>
    <scope>NUCLEOTIDE SEQUENCE [LARGE SCALE GENOMIC DNA]</scope>
    <source>
        <strain evidence="1">cv. IRGC 105608</strain>
    </source>
</reference>
<dbReference type="AlphaFoldDB" id="A0A0D3HLK0"/>
<proteinExistence type="predicted"/>
<evidence type="ECO:0000313" key="1">
    <source>
        <dbReference type="EnsemblPlants" id="OBART11G12700.1"/>
    </source>
</evidence>
<dbReference type="PaxDb" id="65489-OBART11G12700.1"/>
<accession>A0A0D3HLK0</accession>
<evidence type="ECO:0000313" key="2">
    <source>
        <dbReference type="Proteomes" id="UP000026960"/>
    </source>
</evidence>